<evidence type="ECO:0000313" key="3">
    <source>
        <dbReference type="EMBL" id="CDQ25594.1"/>
    </source>
</evidence>
<dbReference type="EMBL" id="CCDI010000001">
    <property type="protein sequence ID" value="CDQ22104.1"/>
    <property type="molecule type" value="Genomic_DNA"/>
</dbReference>
<keyword evidence="1" id="KW-1133">Transmembrane helix</keyword>
<keyword evidence="1" id="KW-0472">Membrane</keyword>
<comment type="caution">
    <text evidence="2">The sequence shown here is derived from an EMBL/GenBank/DDBJ whole genome shotgun (WGS) entry which is preliminary data.</text>
</comment>
<dbReference type="AlphaFoldDB" id="A0A024P1D3"/>
<reference evidence="4" key="1">
    <citation type="submission" date="2014-03" db="EMBL/GenBank/DDBJ databases">
        <authorList>
            <person name="Urmite Genomes U."/>
        </authorList>
    </citation>
    <scope>NUCLEOTIDE SEQUENCE [LARGE SCALE GENOMIC DNA]</scope>
    <source>
        <strain evidence="4">HD-03</strain>
    </source>
</reference>
<dbReference type="Proteomes" id="UP000028868">
    <property type="component" value="Unassembled WGS sequence"/>
</dbReference>
<sequence>MQKVAKYISISLFVIAGLLFLVGLFIDIAFSWLYTMLFLVPSLIIHELLQMPAKGKKKDILICLHQCCFSNVWARSVRINHWLRVILETKSSCNGGARQVLL</sequence>
<reference evidence="2" key="2">
    <citation type="submission" date="2014-03" db="EMBL/GenBank/DDBJ databases">
        <authorList>
            <person name="Urmite Genomes"/>
        </authorList>
    </citation>
    <scope>NUCLEOTIDE SEQUENCE</scope>
    <source>
        <strain evidence="2">HD-03</strain>
    </source>
</reference>
<keyword evidence="1" id="KW-0812">Transmembrane</keyword>
<accession>A0A024P1D3</accession>
<reference evidence="2 4" key="3">
    <citation type="submission" date="2014-05" db="EMBL/GenBank/DDBJ databases">
        <title>Draft genome sequence of Halobacillus karajensis HK-03.</title>
        <authorList>
            <person name="Khelaifia S."/>
            <person name="Croce O."/>
            <person name="Lagier J.C."/>
            <person name="Raoult D."/>
        </authorList>
    </citation>
    <scope>NUCLEOTIDE SEQUENCE [LARGE SCALE GENOMIC DNA]</scope>
    <source>
        <strain evidence="2 4">HD-03</strain>
    </source>
</reference>
<proteinExistence type="predicted"/>
<feature type="transmembrane region" description="Helical" evidence="1">
    <location>
        <begin position="32"/>
        <end position="49"/>
    </location>
</feature>
<evidence type="ECO:0000313" key="4">
    <source>
        <dbReference type="Proteomes" id="UP000028868"/>
    </source>
</evidence>
<gene>
    <name evidence="2" type="ORF">BN983_00306</name>
    <name evidence="3" type="ORF">BN983_03948</name>
</gene>
<organism evidence="2 4">
    <name type="scientific">Halobacillus karajensis</name>
    <dbReference type="NCBI Taxonomy" id="195088"/>
    <lineage>
        <taxon>Bacteria</taxon>
        <taxon>Bacillati</taxon>
        <taxon>Bacillota</taxon>
        <taxon>Bacilli</taxon>
        <taxon>Bacillales</taxon>
        <taxon>Bacillaceae</taxon>
        <taxon>Halobacillus</taxon>
    </lineage>
</organism>
<name>A0A024P1D3_9BACI</name>
<keyword evidence="4" id="KW-1185">Reference proteome</keyword>
<evidence type="ECO:0000313" key="2">
    <source>
        <dbReference type="EMBL" id="CDQ22104.1"/>
    </source>
</evidence>
<feature type="transmembrane region" description="Helical" evidence="1">
    <location>
        <begin position="7"/>
        <end position="26"/>
    </location>
</feature>
<evidence type="ECO:0000256" key="1">
    <source>
        <dbReference type="SAM" id="Phobius"/>
    </source>
</evidence>
<protein>
    <submittedName>
        <fullName evidence="2">Uncharacterized protein</fullName>
    </submittedName>
</protein>
<dbReference type="EMBL" id="CCDI010000007">
    <property type="protein sequence ID" value="CDQ25594.1"/>
    <property type="molecule type" value="Genomic_DNA"/>
</dbReference>